<dbReference type="GeneID" id="14882469"/>
<feature type="region of interest" description="Disordered" evidence="1">
    <location>
        <begin position="1025"/>
        <end position="1049"/>
    </location>
</feature>
<dbReference type="Pfam" id="PF00621">
    <property type="entry name" value="RhoGEF"/>
    <property type="match status" value="2"/>
</dbReference>
<dbReference type="GO" id="GO:0005085">
    <property type="term" value="F:guanyl-nucleotide exchange factor activity"/>
    <property type="evidence" value="ECO:0007669"/>
    <property type="project" value="InterPro"/>
</dbReference>
<proteinExistence type="predicted"/>
<dbReference type="SMART" id="SM00233">
    <property type="entry name" value="PH"/>
    <property type="match status" value="2"/>
</dbReference>
<dbReference type="AlphaFoldDB" id="A0A0A1TU74"/>
<dbReference type="Gene3D" id="2.30.29.30">
    <property type="entry name" value="Pleckstrin-homology domain (PH domain)/Phosphotyrosine-binding domain (PTB)"/>
    <property type="match status" value="1"/>
</dbReference>
<evidence type="ECO:0000259" key="2">
    <source>
        <dbReference type="PROSITE" id="PS50010"/>
    </source>
</evidence>
<dbReference type="PANTHER" id="PTHR12673:SF263">
    <property type="entry name" value="PLECKSTRIN DOMAIN-CONTAINING PROTEIN"/>
    <property type="match status" value="1"/>
</dbReference>
<evidence type="ECO:0000256" key="1">
    <source>
        <dbReference type="SAM" id="MobiDB-lite"/>
    </source>
</evidence>
<dbReference type="InterPro" id="IPR051092">
    <property type="entry name" value="FYVE_RhoGEF_PH"/>
</dbReference>
<dbReference type="Gene3D" id="1.20.900.10">
    <property type="entry name" value="Dbl homology (DH) domain"/>
    <property type="match status" value="2"/>
</dbReference>
<dbReference type="InterPro" id="IPR000219">
    <property type="entry name" value="DH_dom"/>
</dbReference>
<dbReference type="EMBL" id="KB207268">
    <property type="protein sequence ID" value="ELP83475.1"/>
    <property type="molecule type" value="Genomic_DNA"/>
</dbReference>
<dbReference type="RefSeq" id="XP_004182821.1">
    <property type="nucleotide sequence ID" value="XM_004182773.1"/>
</dbReference>
<dbReference type="SUPFAM" id="SSF48065">
    <property type="entry name" value="DBL homology domain (DH-domain)"/>
    <property type="match status" value="2"/>
</dbReference>
<dbReference type="VEuPathDB" id="AmoebaDB:EIN_376400"/>
<protein>
    <submittedName>
        <fullName evidence="3">Rho/RAC guanine nucleotide exchange factor, putative</fullName>
    </submittedName>
</protein>
<accession>A0A0A1TU74</accession>
<gene>
    <name evidence="3" type="ORF">EIN_376400</name>
</gene>
<keyword evidence="4" id="KW-1185">Reference proteome</keyword>
<feature type="domain" description="DH" evidence="2">
    <location>
        <begin position="134"/>
        <end position="324"/>
    </location>
</feature>
<dbReference type="InterPro" id="IPR011993">
    <property type="entry name" value="PH-like_dom_sf"/>
</dbReference>
<dbReference type="GO" id="GO:0005737">
    <property type="term" value="C:cytoplasm"/>
    <property type="evidence" value="ECO:0007669"/>
    <property type="project" value="TreeGrafter"/>
</dbReference>
<dbReference type="PROSITE" id="PS50010">
    <property type="entry name" value="DH_2"/>
    <property type="match status" value="2"/>
</dbReference>
<name>A0A0A1TU74_ENTIV</name>
<dbReference type="PANTHER" id="PTHR12673">
    <property type="entry name" value="FACIOGENITAL DYSPLASIA PROTEIN"/>
    <property type="match status" value="1"/>
</dbReference>
<organism evidence="3 4">
    <name type="scientific">Entamoeba invadens IP1</name>
    <dbReference type="NCBI Taxonomy" id="370355"/>
    <lineage>
        <taxon>Eukaryota</taxon>
        <taxon>Amoebozoa</taxon>
        <taxon>Evosea</taxon>
        <taxon>Archamoebae</taxon>
        <taxon>Mastigamoebida</taxon>
        <taxon>Entamoebidae</taxon>
        <taxon>Entamoeba</taxon>
    </lineage>
</organism>
<feature type="domain" description="DH" evidence="2">
    <location>
        <begin position="590"/>
        <end position="808"/>
    </location>
</feature>
<dbReference type="OrthoDB" id="660555at2759"/>
<reference evidence="3 4" key="1">
    <citation type="submission" date="2012-10" db="EMBL/GenBank/DDBJ databases">
        <authorList>
            <person name="Zafar N."/>
            <person name="Inman J."/>
            <person name="Hall N."/>
            <person name="Lorenzi H."/>
            <person name="Caler E."/>
        </authorList>
    </citation>
    <scope>NUCLEOTIDE SEQUENCE [LARGE SCALE GENOMIC DNA]</scope>
    <source>
        <strain evidence="3 4">IP1</strain>
    </source>
</reference>
<dbReference type="InterPro" id="IPR001849">
    <property type="entry name" value="PH_domain"/>
</dbReference>
<dbReference type="InterPro" id="IPR035899">
    <property type="entry name" value="DBL_dom_sf"/>
</dbReference>
<sequence>MIQKPIVPFLSPLQTLPSLQVSLISNGPEDLEMSENGSIVPENLFPGLQSDNLPTSPRLASRGNVIQPNSPKVPTVPIEHISQIPGNLITSGNVISAITKYLSEWSNKTDKISTDTELFKEIEQRTMTDKERAHYKRVLHEMTETERIHLKGLEILEEVYLTPLTKSTVPETVNFVKPIVSQINLLLGAHQKFLSMMEKGENVPEGELPIIGADFVKNIQFLKMAATYISKYSTYLMGITDILNKEKDVVRNQNKAKAEYLRVHEGSKVEMISFYLITPIQRIPRYELLIRDMLKDVGKDFPDVEQLKKAYLQAKECGRGVNQTRMQIEEGEKMTLVKNAIDNFPQLENVSSRKFICCGPLIALDNMNDPPVKTVFVFLFNDLLIVTKVKKFNDNDINETDAYDANLFKEISEIKTIEDISKAHFEFSRIVFFQKGSKMMPLSDNSIVKNVFMFMAYEEMKNSSEKKGMYVLLKFSAITPEQKESWKSVINDQISCIKEREEKLKKAQEKIQNTTEVIKVDKIPSKLFDRSCSKYLPQSVGKLVTSSGTINSVLKLLHDTFNNSQSLQKEVLDLFEIVDKKEMDKDEVKRFRAIFVDLCNNETSHLWVLKTLKEVYLPALSKSVNKEQNVYVTDALTQINVMTDIHKDLLVLFTKAKRKTEDKKIPLVMEDILKKIQFMKTELTYIGNCHIYTKLFEEVSKNPIVEKAIQKAKETFLDNIKYKTPIESMNECLMKPVHQLMSYELFMKALLKHSWNNYEELNELKRVYLDARQCHKDALKTKTQLEEKEKTQTILDLFETPLNLDNEQNDSEEHEIRFKCSGPLFIVENLNETPKNWKYFFLFNDRLVMSEVVSYNNLPIIDLVDVFGKLRVAKSVDDLKMFKFQIVKEFTFNADVTLEVHPVDKMCKFIILLKVLQVPYRLSCSTESEFDVWNSIIFDQIEKIKNGDVNEEPETLAMCFACLAKGSQKNPHSPIRIDSSPRRVTEVLSPRRARSEDPHEKFDLLMEKPKFVKRLPTQATGQERVFFNKRVGRPSSQSYQVDNEELKED</sequence>
<dbReference type="CDD" id="cd00821">
    <property type="entry name" value="PH"/>
    <property type="match status" value="1"/>
</dbReference>
<dbReference type="SMART" id="SM00325">
    <property type="entry name" value="RhoGEF"/>
    <property type="match status" value="1"/>
</dbReference>
<evidence type="ECO:0000313" key="3">
    <source>
        <dbReference type="EMBL" id="ELP83475.1"/>
    </source>
</evidence>
<dbReference type="KEGG" id="eiv:EIN_376400"/>
<evidence type="ECO:0000313" key="4">
    <source>
        <dbReference type="Proteomes" id="UP000014680"/>
    </source>
</evidence>
<dbReference type="Proteomes" id="UP000014680">
    <property type="component" value="Unassembled WGS sequence"/>
</dbReference>
<dbReference type="SUPFAM" id="SSF50729">
    <property type="entry name" value="PH domain-like"/>
    <property type="match status" value="2"/>
</dbReference>